<evidence type="ECO:0000256" key="7">
    <source>
        <dbReference type="ARBA" id="ARBA00022918"/>
    </source>
</evidence>
<feature type="compositionally biased region" description="Basic and acidic residues" evidence="9">
    <location>
        <begin position="1744"/>
        <end position="1757"/>
    </location>
</feature>
<dbReference type="Pfam" id="PF17917">
    <property type="entry name" value="RT_RNaseH"/>
    <property type="match status" value="1"/>
</dbReference>
<dbReference type="Gene3D" id="1.10.340.70">
    <property type="match status" value="1"/>
</dbReference>
<evidence type="ECO:0000256" key="4">
    <source>
        <dbReference type="ARBA" id="ARBA00022722"/>
    </source>
</evidence>
<dbReference type="GO" id="GO:0003964">
    <property type="term" value="F:RNA-directed DNA polymerase activity"/>
    <property type="evidence" value="ECO:0007669"/>
    <property type="project" value="UniProtKB-KW"/>
</dbReference>
<feature type="domain" description="Integrase catalytic" evidence="11">
    <location>
        <begin position="1387"/>
        <end position="1548"/>
    </location>
</feature>
<feature type="compositionally biased region" description="Polar residues" evidence="9">
    <location>
        <begin position="1731"/>
        <end position="1743"/>
    </location>
</feature>
<feature type="compositionally biased region" description="Polar residues" evidence="9">
    <location>
        <begin position="3327"/>
        <end position="3336"/>
    </location>
</feature>
<dbReference type="GO" id="GO:0006508">
    <property type="term" value="P:proteolysis"/>
    <property type="evidence" value="ECO:0007669"/>
    <property type="project" value="InterPro"/>
</dbReference>
<evidence type="ECO:0000256" key="8">
    <source>
        <dbReference type="SAM" id="Coils"/>
    </source>
</evidence>
<dbReference type="EC" id="2.7.7.49" evidence="1"/>
<dbReference type="InterPro" id="IPR012337">
    <property type="entry name" value="RNaseH-like_sf"/>
</dbReference>
<evidence type="ECO:0000259" key="11">
    <source>
        <dbReference type="PROSITE" id="PS50994"/>
    </source>
</evidence>
<dbReference type="Pfam" id="PF17921">
    <property type="entry name" value="Integrase_H2C2"/>
    <property type="match status" value="1"/>
</dbReference>
<keyword evidence="6" id="KW-0378">Hydrolase</keyword>
<feature type="compositionally biased region" description="Low complexity" evidence="9">
    <location>
        <begin position="437"/>
        <end position="459"/>
    </location>
</feature>
<dbReference type="InterPro" id="IPR041373">
    <property type="entry name" value="RT_RNaseH"/>
</dbReference>
<feature type="compositionally biased region" description="Polar residues" evidence="9">
    <location>
        <begin position="345"/>
        <end position="366"/>
    </location>
</feature>
<dbReference type="InterPro" id="IPR036397">
    <property type="entry name" value="RNaseH_sf"/>
</dbReference>
<dbReference type="PANTHER" id="PTHR37984:SF5">
    <property type="entry name" value="PROTEIN NYNRIN-LIKE"/>
    <property type="match status" value="1"/>
</dbReference>
<dbReference type="PANTHER" id="PTHR37984">
    <property type="entry name" value="PROTEIN CBG26694"/>
    <property type="match status" value="1"/>
</dbReference>
<dbReference type="FunFam" id="3.30.70.270:FF:000020">
    <property type="entry name" value="Transposon Tf2-6 polyprotein-like Protein"/>
    <property type="match status" value="1"/>
</dbReference>
<feature type="compositionally biased region" description="Polar residues" evidence="9">
    <location>
        <begin position="374"/>
        <end position="395"/>
    </location>
</feature>
<protein>
    <recommendedName>
        <fullName evidence="1">RNA-directed DNA polymerase</fullName>
        <ecNumber evidence="1">2.7.7.49</ecNumber>
    </recommendedName>
</protein>
<keyword evidence="5" id="KW-0255">Endonuclease</keyword>
<dbReference type="Gene3D" id="3.10.10.10">
    <property type="entry name" value="HIV Type 1 Reverse Transcriptase, subunit A, domain 1"/>
    <property type="match status" value="1"/>
</dbReference>
<dbReference type="EMBL" id="CAEY01000385">
    <property type="status" value="NOT_ANNOTATED_CDS"/>
    <property type="molecule type" value="Genomic_DNA"/>
</dbReference>
<evidence type="ECO:0000313" key="13">
    <source>
        <dbReference type="Proteomes" id="UP000015104"/>
    </source>
</evidence>
<feature type="compositionally biased region" description="Low complexity" evidence="9">
    <location>
        <begin position="1709"/>
        <end position="1730"/>
    </location>
</feature>
<dbReference type="Gene3D" id="3.30.420.10">
    <property type="entry name" value="Ribonuclease H-like superfamily/Ribonuclease H"/>
    <property type="match status" value="2"/>
</dbReference>
<evidence type="ECO:0000256" key="3">
    <source>
        <dbReference type="ARBA" id="ARBA00022695"/>
    </source>
</evidence>
<evidence type="ECO:0000259" key="10">
    <source>
        <dbReference type="PROSITE" id="PS50878"/>
    </source>
</evidence>
<evidence type="ECO:0000256" key="9">
    <source>
        <dbReference type="SAM" id="MobiDB-lite"/>
    </source>
</evidence>
<keyword evidence="13" id="KW-1185">Reference proteome</keyword>
<dbReference type="InterPro" id="IPR050951">
    <property type="entry name" value="Retrovirus_Pol_polyprotein"/>
</dbReference>
<feature type="compositionally biased region" description="Polar residues" evidence="9">
    <location>
        <begin position="1770"/>
        <end position="1786"/>
    </location>
</feature>
<evidence type="ECO:0000256" key="2">
    <source>
        <dbReference type="ARBA" id="ARBA00022679"/>
    </source>
</evidence>
<feature type="compositionally biased region" description="Low complexity" evidence="9">
    <location>
        <begin position="3451"/>
        <end position="3479"/>
    </location>
</feature>
<dbReference type="PROSITE" id="PS50878">
    <property type="entry name" value="RT_POL"/>
    <property type="match status" value="1"/>
</dbReference>
<reference evidence="12" key="2">
    <citation type="submission" date="2016-04" db="UniProtKB">
        <authorList>
            <consortium name="EnsemblMetazoa"/>
        </authorList>
    </citation>
    <scope>IDENTIFICATION</scope>
</reference>
<feature type="region of interest" description="Disordered" evidence="9">
    <location>
        <begin position="3293"/>
        <end position="3364"/>
    </location>
</feature>
<dbReference type="Gene3D" id="3.30.70.270">
    <property type="match status" value="2"/>
</dbReference>
<feature type="compositionally biased region" description="Polar residues" evidence="9">
    <location>
        <begin position="161"/>
        <end position="170"/>
    </location>
</feature>
<dbReference type="PROSITE" id="PS00141">
    <property type="entry name" value="ASP_PROTEASE"/>
    <property type="match status" value="1"/>
</dbReference>
<name>A0A158P5B3_TETUR</name>
<feature type="region of interest" description="Disordered" evidence="9">
    <location>
        <begin position="407"/>
        <end position="469"/>
    </location>
</feature>
<dbReference type="EnsemblMetazoa" id="tetur18g03945.1">
    <property type="protein sequence ID" value="tetur18g03945.1"/>
    <property type="gene ID" value="tetur18g03945"/>
</dbReference>
<feature type="domain" description="Reverse transcriptase" evidence="10">
    <location>
        <begin position="777"/>
        <end position="956"/>
    </location>
</feature>
<sequence>MAVQRRRRFNVAADEPIIYEMNLETMNQTLAGWNLLVPIPCLARRRFFDCIKTHLLSVGETLTDDDIECLPTATVTQFAVPDWMTQCRHNGITEDEIKTIIRTLGRDREAMLRITYADICSIPIPLESQRKLLEILNTLGAHIDPLANQNNQQPPPLFHPSPSSTHSEPQVNPQFLLNALSNLKPDPQVIEFKKGEDPFDFITNTKQRLAQENVDDSTRLRCFKKALAHELLAVANTLDSNITSYKEYLDALISALKTPAMTYSAQYQLKQLRYNLSEHPNTFLIKLKSSLTKAVGTYSDEVFKHELFNHLPHFIVHEINTLGLNDDITKITNLLIRKHFEAEQNKNFNKNKTNPSQTPRTSNINTYLRKPDSRNPSSNRTQPYRPHQTSNSNTITCNYCKKPGHTLQQCRTRPQNNPNYRSNNSNNPPNPNIRAITAPPSATSPSNTTPSSSNLATSLPPEPQTDAVRTPGLMWSLSSVPTVPLLTKLGETDLCHMPQATFKLCKPTRELVREGRVLLDTGSTLSALDANVADELGAHVIPYTRTLKGIAAKQYVHSKGFAYAIVKHPAMREARVFRLHIVQEFEPVCLIGNAFIHLYYFNLKSNGEYYETTCSESPDSPPLDPTFYFRFCTPDETKQIFNTTTLPDCNNYIIDSKPKPNKPIHVPVDIEDASALMAKCEFITPEEHKEIKIQPFREKIAARINPDLPEPLQEQLTDLIESFQSSFSQSKNDLGLVPASVCPVKIDLDDQEIPNQNPYNCAIHRRLEFKKIIDEMLANDIIEHSTAPGGSPSLLVPKPDGSFRMVIDYRKLNRITKVPRYPMPRIDDCLEVVRGGKYFNIFDLAQGYHQIELPPGEREKTVFVTPDGKYHYKRMPMGLASAPFIFQRLMNKVLEGLIYQKCIGYFDDIPVVGKDFPELLDNTKLVLTRLQQFNLKVKLEKCHFGFEEILLLGHLVSGQGIRPDPKKVEALKNLPYPRNVRELQSILGCYNYFSRYIPNFSTLAAPLYRLISKEKRFRILPEDKKALDSLKDSLISTTMLVHFDPNLRRKISADASDHAVGGILLQEDPKSPSYDPNTPIEEVKDWLPLSFYSQKLQKYQKHYSVSEKELLAIFVGVNKFTHFLEGELFLIETDHHALCQLTKVNFQNSRLQRWSIMLSTFNFKVVYRKGSTHPPDCFSRYQNSWSHRKTIDPEEEFLDRIYLIDYIADPLENRFYDIGLNVLCSSDIDHSNDLNCIPAISYSTSSETHHIKPSSNSNPSEISKWKEKVRQTQATNPDIQKLIDLYHSNDSIALKRYLIRDGLLYRKDINTPFGSRLVIDSQLLKDIFAYEHESPLGGHFGPEKTYLQISRRFWCQYLQDLVKQLCDNCITCQIAKPTNVIYVDPSTKPIPKEIFERFELDVQGPIVVNQVKKYIIVLVDILSRYVIAKLTNNQTASTVIDMLKSLFQTYGFPKVIQTDQGTNFTSEAVHEFLKEHGIKHEKSNPYHPQSQGIVERCNRTIAERVRSYVIANSTKNLKNTLEASVFAINTSVHKITRFSPYFLVFGRHPRKPLDNLLDFQDEINFNVAQARKLAFARLHSQQIYQISRTKALHKGSPYRLGDFVFVKNESIDPSLAKKLRQKFHGPYLVCGIQKGSILLLETEDLGLFSTNVSNTKLYRGELTDRMKQLKERFFNPDTYLEPENFNFPNLASDSEIVNHSDDLTHHSSDFTSQNSNSDSSLTNNLDNSANHSSDINSQNLDSDLTNHSDDFIDHSNDIDPQQLDLDSDINPVSNDSQESLNNSTQPDLPIISRNDFDLNKFLTIPFDPSEIQTTSNLDPNLNNQTISQDISKLAKSSPHKSLSVQSAKTINQNTFPKQISHEIFKPNNANQSFSNDSNIDSIHPNSTSNFSDNSNYIEKEFPIKAKKPKVKRKYLSADREILKQSKKLFNHSNDINQRQTRAQTKRKNLGANTYVLYLCYDSSPVKSKHENQLLAISNFESTKFLTNEIDLTNQGKQISSPSGTNVTELKTKESFFPSLSFSSLIRHHQSLDFTFAKILFSLHFTLLTTNPLSSFTYPLNYLNLLFFLNFLFTCLLRFHLCHLNQLFPKFREFFSLFLSTSNSSLWFPNLSFKGFQLFQFSRTISKFLFNSTPNFLQPFTWQIFHQLIQPIFQHSLSFHFNLIHLSNYNSSYLNFSNFPDSNFSKFTYSIVLSFNSSTFEMQPVKKTIIERVLPSGETIRVPTPHIRVNRIRSPSPSPVPLNQFPDADLVPATFSDDPTVKIFVPKRPSSVTESEPSMDTHQRVHRSIMIQGSSSLPSLESDNQMLPPPPPPNRKYTSENYDFKANILSDDSTDDETDAVRLSRKPPSPSSTHPETLQHQVYQKPPNQWNPENYSSVSKKGKIPLKKFVADPNAAQVAKQLEKEKADRLQQLRQEKQDQFEKSSNFHKRNMELRRNLTEAMFSNPKQFEEIAIQAAEEEMQMTPFRQISNSSERKLRFNLPDRYNNIPFKPIPVPPKVNHNLWPNRYLKPSDYPFARNEYPAPLPTAPLPDFLSDERFLEIREMIKKKAQTFSVLKNEFNKFMRFKIYDNVYHNDLIKTIDLPEIPHGIVRENLTNPDFDSIKDLIQCAFCEQYALEPRECRSCKKCYCLKCIHWLRQLVEVLELMPLTHHNQFLCVLPKCIKYHSQKDDYPFFQPLSKYSTVETYRKTLFKCRRTHCPANLPHDEFIEHEKKCRLGIFAAKIYFNFAFEEIQISPTVREELKKVPKSLTNFLPEHLQQGNFDLPENHKDHPNQWYEKMGLWACLSHLKEENPNDPYLSPAAIRSLADFNLNFWDAKKQIQDPTHPLSENETFIQHIVGFDPIIGKKVDKIQFPPRPYTIKWSRVPFYLLTDSEEWVKVARGGIPRSNPQFAKTVAPETEDRLTPFIKINPLERLSPENLKDLLEYAKQNFPSMRGFRMEHIFPTSNNARALANRRNKQDLATREFHNLTVINMPKLRVNTEKLIQENIQLHPSPETTFSMHMAYCRIDGWTVDCKRDAPRPRPIWVVIVDGFKNIVFETLIHHEKITYMDSQFHGLRESNLKHAKSFVSVRDQILAFCLTATAIVGAGIINMMRSLDLHEDEIRALQHKFRDVTQHFSPFVQTPTSLSLISFLLFPGFTLRAEPHSPAIEAITSMNLYMAYWQEIEESSRKWGGINHENMVRTCGHKKVSKLLEIYQQRVENNQARWPSNWAYYTHHTDLNFKARRVSPASSPTPSEYSNYGSDSNFSIHSHHSSASSTSSVESIHYEYRPQAPDPRKSPPQDIPLIDLENESETSSVQLAPPQTPTNTPPSSQSSTLPQSTQSTIAQAISSLESSVERKRRHYSGQESSQDFPPPRIDVDRASPTSSIYSYLADLLKTPQSSPNQLSSASSTSSLSSGTSDSQSDSTSSSSSSHSPRSQAYSRGKIIPYPIPPSPWRRIERPLPHSDSSRLSNISSASRQSFTSTASSGSSTNSDRTIYPSQVRSHIFYPTHQRSSSRESSPPNRNS</sequence>
<organism evidence="12 13">
    <name type="scientific">Tetranychus urticae</name>
    <name type="common">Two-spotted spider mite</name>
    <dbReference type="NCBI Taxonomy" id="32264"/>
    <lineage>
        <taxon>Eukaryota</taxon>
        <taxon>Metazoa</taxon>
        <taxon>Ecdysozoa</taxon>
        <taxon>Arthropoda</taxon>
        <taxon>Chelicerata</taxon>
        <taxon>Arachnida</taxon>
        <taxon>Acari</taxon>
        <taxon>Acariformes</taxon>
        <taxon>Trombidiformes</taxon>
        <taxon>Prostigmata</taxon>
        <taxon>Eleutherengona</taxon>
        <taxon>Raphignathae</taxon>
        <taxon>Tetranychoidea</taxon>
        <taxon>Tetranychidae</taxon>
        <taxon>Tetranychus</taxon>
    </lineage>
</organism>
<dbReference type="SUPFAM" id="SSF53098">
    <property type="entry name" value="Ribonuclease H-like"/>
    <property type="match status" value="1"/>
</dbReference>
<dbReference type="GO" id="GO:0004519">
    <property type="term" value="F:endonuclease activity"/>
    <property type="evidence" value="ECO:0007669"/>
    <property type="project" value="UniProtKB-KW"/>
</dbReference>
<feature type="compositionally biased region" description="Low complexity" evidence="9">
    <location>
        <begin position="3383"/>
        <end position="3424"/>
    </location>
</feature>
<dbReference type="InterPro" id="IPR000477">
    <property type="entry name" value="RT_dom"/>
</dbReference>
<dbReference type="SUPFAM" id="SSF56672">
    <property type="entry name" value="DNA/RNA polymerases"/>
    <property type="match status" value="1"/>
</dbReference>
<dbReference type="GO" id="GO:0015074">
    <property type="term" value="P:DNA integration"/>
    <property type="evidence" value="ECO:0007669"/>
    <property type="project" value="InterPro"/>
</dbReference>
<dbReference type="GO" id="GO:0003676">
    <property type="term" value="F:nucleic acid binding"/>
    <property type="evidence" value="ECO:0007669"/>
    <property type="project" value="InterPro"/>
</dbReference>
<feature type="region of interest" description="Disordered" evidence="9">
    <location>
        <begin position="1702"/>
        <end position="1788"/>
    </location>
</feature>
<dbReference type="CDD" id="cd09274">
    <property type="entry name" value="RNase_HI_RT_Ty3"/>
    <property type="match status" value="1"/>
</dbReference>
<feature type="region of interest" description="Disordered" evidence="9">
    <location>
        <begin position="3380"/>
        <end position="3509"/>
    </location>
</feature>
<evidence type="ECO:0000256" key="6">
    <source>
        <dbReference type="ARBA" id="ARBA00022801"/>
    </source>
</evidence>
<dbReference type="InterPro" id="IPR041588">
    <property type="entry name" value="Integrase_H2C2"/>
</dbReference>
<dbReference type="Pfam" id="PF00078">
    <property type="entry name" value="RVT_1"/>
    <property type="match status" value="1"/>
</dbReference>
<feature type="region of interest" description="Disordered" evidence="9">
    <location>
        <begin position="1867"/>
        <end position="1893"/>
    </location>
</feature>
<feature type="compositionally biased region" description="Polar residues" evidence="9">
    <location>
        <begin position="2294"/>
        <end position="2304"/>
    </location>
</feature>
<feature type="compositionally biased region" description="Low complexity" evidence="9">
    <location>
        <begin position="413"/>
        <end position="427"/>
    </location>
</feature>
<dbReference type="PROSITE" id="PS50994">
    <property type="entry name" value="INTEGRASE"/>
    <property type="match status" value="1"/>
</dbReference>
<feature type="region of interest" description="Disordered" evidence="9">
    <location>
        <begin position="2294"/>
        <end position="2358"/>
    </location>
</feature>
<feature type="compositionally biased region" description="Low complexity" evidence="9">
    <location>
        <begin position="3500"/>
        <end position="3509"/>
    </location>
</feature>
<keyword evidence="7" id="KW-0695">RNA-directed DNA polymerase</keyword>
<feature type="compositionally biased region" description="Basic and acidic residues" evidence="9">
    <location>
        <begin position="3439"/>
        <end position="3450"/>
    </location>
</feature>
<dbReference type="InterPro" id="IPR043128">
    <property type="entry name" value="Rev_trsase/Diguanyl_cyclase"/>
</dbReference>
<dbReference type="Proteomes" id="UP000015104">
    <property type="component" value="Unassembled WGS sequence"/>
</dbReference>
<dbReference type="GO" id="GO:0004190">
    <property type="term" value="F:aspartic-type endopeptidase activity"/>
    <property type="evidence" value="ECO:0007669"/>
    <property type="project" value="InterPro"/>
</dbReference>
<keyword evidence="4" id="KW-0540">Nuclease</keyword>
<evidence type="ECO:0000256" key="1">
    <source>
        <dbReference type="ARBA" id="ARBA00012493"/>
    </source>
</evidence>
<proteinExistence type="predicted"/>
<feature type="region of interest" description="Disordered" evidence="9">
    <location>
        <begin position="146"/>
        <end position="170"/>
    </location>
</feature>
<dbReference type="InterPro" id="IPR043502">
    <property type="entry name" value="DNA/RNA_pol_sf"/>
</dbReference>
<keyword evidence="3" id="KW-0548">Nucleotidyltransferase</keyword>
<evidence type="ECO:0000256" key="5">
    <source>
        <dbReference type="ARBA" id="ARBA00022759"/>
    </source>
</evidence>
<keyword evidence="8" id="KW-0175">Coiled coil</keyword>
<dbReference type="InterPro" id="IPR001969">
    <property type="entry name" value="Aspartic_peptidase_AS"/>
</dbReference>
<feature type="region of interest" description="Disordered" evidence="9">
    <location>
        <begin position="345"/>
        <end position="395"/>
    </location>
</feature>
<accession>A0A158P5B3</accession>
<dbReference type="CDD" id="cd01647">
    <property type="entry name" value="RT_LTR"/>
    <property type="match status" value="1"/>
</dbReference>
<dbReference type="InterPro" id="IPR001584">
    <property type="entry name" value="Integrase_cat-core"/>
</dbReference>
<dbReference type="Pfam" id="PF00665">
    <property type="entry name" value="rve"/>
    <property type="match status" value="1"/>
</dbReference>
<reference evidence="13" key="1">
    <citation type="submission" date="2011-08" db="EMBL/GenBank/DDBJ databases">
        <authorList>
            <person name="Rombauts S."/>
        </authorList>
    </citation>
    <scope>NUCLEOTIDE SEQUENCE</scope>
    <source>
        <strain evidence="13">London</strain>
    </source>
</reference>
<evidence type="ECO:0000313" key="12">
    <source>
        <dbReference type="EnsemblMetazoa" id="tetur18g03945.1"/>
    </source>
</evidence>
<keyword evidence="2" id="KW-0808">Transferase</keyword>
<dbReference type="GO" id="GO:0042575">
    <property type="term" value="C:DNA polymerase complex"/>
    <property type="evidence" value="ECO:0007669"/>
    <property type="project" value="UniProtKB-ARBA"/>
</dbReference>
<feature type="compositionally biased region" description="Low complexity" evidence="9">
    <location>
        <begin position="3311"/>
        <end position="3326"/>
    </location>
</feature>
<feature type="coiled-coil region" evidence="8">
    <location>
        <begin position="2395"/>
        <end position="2422"/>
    </location>
</feature>